<protein>
    <submittedName>
        <fullName evidence="1">Glycosyl transferase</fullName>
    </submittedName>
</protein>
<sequence>MRMIYLSPVPWTSFSQRPHHFVQWYHDLTGESVLWIDPYPTRLPSLNDLKRKPPAADPQSFKVPSWLQLCRVPSLPIEPMPGSTLILKQLWRDTFRTVAEFSAGGPCMIGIGKPSELALQLLTLLPDAYAVYDAMDDFPAFYQGLSRWSMKRRQAQLIRRVSHVLASSTALHEKHQGVAGNVELALNACDLQHLAPVERLDLGRKQQVLGYVGTMGHWFDWELVAALARANPANPVRLIGPVFTPAPCALPTNVELIPECSHADAIAAMATFSVGLIPFKLNQLTASVDPIKYYEYRALGLPVISTRFGEMTLRRQASGVWLVDGQTDLRQTALEALACPSDHRAVRQFRQDNLWANRFAATQVQSTARPH</sequence>
<dbReference type="Proteomes" id="UP000536720">
    <property type="component" value="Unassembled WGS sequence"/>
</dbReference>
<evidence type="ECO:0000313" key="2">
    <source>
        <dbReference type="Proteomes" id="UP000536720"/>
    </source>
</evidence>
<organism evidence="1 2">
    <name type="scientific">Pseudomonas corrugata</name>
    <dbReference type="NCBI Taxonomy" id="47879"/>
    <lineage>
        <taxon>Bacteria</taxon>
        <taxon>Pseudomonadati</taxon>
        <taxon>Pseudomonadota</taxon>
        <taxon>Gammaproteobacteria</taxon>
        <taxon>Pseudomonadales</taxon>
        <taxon>Pseudomonadaceae</taxon>
        <taxon>Pseudomonas</taxon>
    </lineage>
</organism>
<dbReference type="SUPFAM" id="SSF53756">
    <property type="entry name" value="UDP-Glycosyltransferase/glycogen phosphorylase"/>
    <property type="match status" value="1"/>
</dbReference>
<reference evidence="1 2" key="1">
    <citation type="journal article" date="2020" name="Front. Plant Sci.">
        <title>Isolation of Rhizosphere Bacteria That Improve Quality and Water Stress Tolerance in Greenhouse Ornamentals.</title>
        <authorList>
            <person name="Nordstedt N.P."/>
            <person name="Jones M.L."/>
        </authorList>
    </citation>
    <scope>NUCLEOTIDE SEQUENCE [LARGE SCALE GENOMIC DNA]</scope>
    <source>
        <strain evidence="1 2">C7D2</strain>
    </source>
</reference>
<proteinExistence type="predicted"/>
<keyword evidence="1" id="KW-0808">Transferase</keyword>
<accession>A0A7Y5ZB87</accession>
<dbReference type="GO" id="GO:0016740">
    <property type="term" value="F:transferase activity"/>
    <property type="evidence" value="ECO:0007669"/>
    <property type="project" value="UniProtKB-KW"/>
</dbReference>
<dbReference type="AlphaFoldDB" id="A0A7Y5ZB87"/>
<dbReference type="EMBL" id="JABFMR010000022">
    <property type="protein sequence ID" value="NUT88928.1"/>
    <property type="molecule type" value="Genomic_DNA"/>
</dbReference>
<dbReference type="Gene3D" id="3.40.50.2000">
    <property type="entry name" value="Glycogen Phosphorylase B"/>
    <property type="match status" value="1"/>
</dbReference>
<comment type="caution">
    <text evidence="1">The sequence shown here is derived from an EMBL/GenBank/DDBJ whole genome shotgun (WGS) entry which is preliminary data.</text>
</comment>
<evidence type="ECO:0000313" key="1">
    <source>
        <dbReference type="EMBL" id="NUT88928.1"/>
    </source>
</evidence>
<name>A0A7Y5ZB87_9PSED</name>
<gene>
    <name evidence="1" type="ORF">HNO91_21080</name>
</gene>